<comment type="caution">
    <text evidence="2">The sequence shown here is derived from an EMBL/GenBank/DDBJ whole genome shotgun (WGS) entry which is preliminary data.</text>
</comment>
<reference evidence="2 3" key="1">
    <citation type="journal article" date="2014" name="Genome Announc.">
        <title>Genome Sequence of Afipia felis Strain 76713, Isolated in Hospital Water Using an Amoeba Co-Culture Procedure.</title>
        <authorList>
            <person name="Benamar S."/>
            <person name="La Scola B."/>
            <person name="Croce O."/>
        </authorList>
    </citation>
    <scope>NUCLEOTIDE SEQUENCE [LARGE SCALE GENOMIC DNA]</scope>
    <source>
        <strain evidence="2 3">76713</strain>
    </source>
</reference>
<name>A0A090MP12_AFIFE</name>
<dbReference type="AlphaFoldDB" id="A0A090MP12"/>
<evidence type="ECO:0000256" key="1">
    <source>
        <dbReference type="SAM" id="MobiDB-lite"/>
    </source>
</evidence>
<sequence>MSALAHYLEEEGIATVAISLIRPQTEKTKPPRALWVPFELGRPLGPPSNPAFQKRVIRTALRLLEREEGTGTIDNFPDDDPRSVPDAAWRPPITSSFLSEEPNAALARWLREEIRLLAQAHQQWKARHNRTTVGLARVSIEECADFVGGWMTGAVTPSPWSDLSGSMMLRFCVDDLKAYCLEAGAAGDGQPSGKQLREWFWNGTATGSAIRALRKVLQASDDERLSRIVSTFLVPAAQIRPGE</sequence>
<protein>
    <submittedName>
        <fullName evidence="2">Uncharacterized protein</fullName>
    </submittedName>
</protein>
<keyword evidence="3" id="KW-1185">Reference proteome</keyword>
<evidence type="ECO:0000313" key="2">
    <source>
        <dbReference type="EMBL" id="CEG09126.1"/>
    </source>
</evidence>
<accession>A0A090MP12</accession>
<dbReference type="RefSeq" id="WP_048756777.1">
    <property type="nucleotide sequence ID" value="NZ_CCAZ020000001.1"/>
</dbReference>
<dbReference type="EMBL" id="CCAZ020000001">
    <property type="protein sequence ID" value="CEG09126.1"/>
    <property type="molecule type" value="Genomic_DNA"/>
</dbReference>
<organism evidence="2 3">
    <name type="scientific">Afipia felis</name>
    <name type="common">Cat scratch disease bacillus</name>
    <dbReference type="NCBI Taxonomy" id="1035"/>
    <lineage>
        <taxon>Bacteria</taxon>
        <taxon>Pseudomonadati</taxon>
        <taxon>Pseudomonadota</taxon>
        <taxon>Alphaproteobacteria</taxon>
        <taxon>Hyphomicrobiales</taxon>
        <taxon>Nitrobacteraceae</taxon>
        <taxon>Afipia</taxon>
    </lineage>
</organism>
<gene>
    <name evidence="2" type="ORF">BN961_02547</name>
</gene>
<feature type="region of interest" description="Disordered" evidence="1">
    <location>
        <begin position="68"/>
        <end position="87"/>
    </location>
</feature>
<proteinExistence type="predicted"/>
<dbReference type="Proteomes" id="UP000035762">
    <property type="component" value="Unassembled WGS sequence"/>
</dbReference>
<dbReference type="OrthoDB" id="7357784at2"/>
<evidence type="ECO:0000313" key="3">
    <source>
        <dbReference type="Proteomes" id="UP000035762"/>
    </source>
</evidence>
<dbReference type="STRING" id="1035.BN961_02547"/>